<comment type="caution">
    <text evidence="1">The sequence shown here is derived from an EMBL/GenBank/DDBJ whole genome shotgun (WGS) entry which is preliminary data.</text>
</comment>
<protein>
    <submittedName>
        <fullName evidence="1">Uncharacterized protein</fullName>
    </submittedName>
</protein>
<dbReference type="AlphaFoldDB" id="A0A0F8EZ27"/>
<dbReference type="EMBL" id="JJPA01000071">
    <property type="protein sequence ID" value="KKG35354.1"/>
    <property type="molecule type" value="Genomic_DNA"/>
</dbReference>
<sequence length="117" mass="13244">MPGSTACLAKLALTQAHFEKLGRQGIKDWSNEVLRESQMKYCPVDTGALRRSGRAFVMKNTITEFYMRISYVMNYAAAVHEIPMSHNVGSMKYLATPFNLMSYKLLKKLESEMKGAL</sequence>
<reference evidence="1 2" key="1">
    <citation type="journal article" date="2015" name="ISME J.">
        <title>Genomic and phenotypic differentiation among Methanosarcina mazei populations from Columbia River sediment.</title>
        <authorList>
            <person name="Youngblut N.D."/>
            <person name="Wirth J.S."/>
            <person name="Henriksen J.R."/>
            <person name="Smith M."/>
            <person name="Simon H."/>
            <person name="Metcalf W.W."/>
            <person name="Whitaker R.J."/>
        </authorList>
    </citation>
    <scope>NUCLEOTIDE SEQUENCE [LARGE SCALE GENOMIC DNA]</scope>
    <source>
        <strain evidence="1 2">3.F.A.1A.1</strain>
    </source>
</reference>
<gene>
    <name evidence="1" type="ORF">DU52_15550</name>
</gene>
<organism evidence="1 2">
    <name type="scientific">Methanosarcina mazei</name>
    <name type="common">Methanosarcina frisia</name>
    <dbReference type="NCBI Taxonomy" id="2209"/>
    <lineage>
        <taxon>Archaea</taxon>
        <taxon>Methanobacteriati</taxon>
        <taxon>Methanobacteriota</taxon>
        <taxon>Stenosarchaea group</taxon>
        <taxon>Methanomicrobia</taxon>
        <taxon>Methanosarcinales</taxon>
        <taxon>Methanosarcinaceae</taxon>
        <taxon>Methanosarcina</taxon>
    </lineage>
</organism>
<accession>A0A0F8EZ27</accession>
<dbReference type="Proteomes" id="UP000034399">
    <property type="component" value="Unassembled WGS sequence"/>
</dbReference>
<evidence type="ECO:0000313" key="1">
    <source>
        <dbReference type="EMBL" id="KKG35354.1"/>
    </source>
</evidence>
<dbReference type="RefSeq" id="WP_048044011.1">
    <property type="nucleotide sequence ID" value="NZ_JJPA01000071.1"/>
</dbReference>
<dbReference type="PATRIC" id="fig|2209.61.peg.3349"/>
<evidence type="ECO:0000313" key="2">
    <source>
        <dbReference type="Proteomes" id="UP000034399"/>
    </source>
</evidence>
<name>A0A0F8EZ27_METMZ</name>
<proteinExistence type="predicted"/>